<dbReference type="SUPFAM" id="SSF63446">
    <property type="entry name" value="Type I dockerin domain"/>
    <property type="match status" value="1"/>
</dbReference>
<evidence type="ECO:0008006" key="2">
    <source>
        <dbReference type="Google" id="ProtNLM"/>
    </source>
</evidence>
<name>A0A3B1DRQ2_9ZZZZ</name>
<sequence length="272" mass="28060">MLRTTTTLLASAFLAVSAHAQPADLTVQPGQSSVSAQLCLTPPGLSTECDTDSSGLAGTLSIELDDYAAATAITLHDFVLLFTDPLNYNMDWGFFIGGVDIQLVDVVVSYATPGTPTGPVAVDGVGDFEFPLVQALFTGTGSYQGYGPIMEALVGSGTFNLADFGVVESALAGNVTVANDQITLAGVQAFSNTGDIDGTEASIDGTATIVAIGDVPDQCRADINGDGEVNTQDFLAYLNLWTAGDAGADFDGNGTVNTQDFLLFLNEWTAGC</sequence>
<dbReference type="Gene3D" id="1.10.1330.10">
    <property type="entry name" value="Dockerin domain"/>
    <property type="match status" value="1"/>
</dbReference>
<dbReference type="InterPro" id="IPR002105">
    <property type="entry name" value="Dockerin_1_rpt"/>
</dbReference>
<dbReference type="PROSITE" id="PS00018">
    <property type="entry name" value="EF_HAND_1"/>
    <property type="match status" value="2"/>
</dbReference>
<accession>A0A3B1DRQ2</accession>
<proteinExistence type="predicted"/>
<dbReference type="EMBL" id="UOGK01000155">
    <property type="protein sequence ID" value="VAX38808.1"/>
    <property type="molecule type" value="Genomic_DNA"/>
</dbReference>
<dbReference type="AlphaFoldDB" id="A0A3B1DRQ2"/>
<dbReference type="InterPro" id="IPR036439">
    <property type="entry name" value="Dockerin_dom_sf"/>
</dbReference>
<dbReference type="NCBIfam" id="NF041540">
    <property type="entry name" value="dockerin_GC"/>
    <property type="match status" value="1"/>
</dbReference>
<protein>
    <recommendedName>
        <fullName evidence="2">EF-hand domain-containing protein</fullName>
    </recommendedName>
</protein>
<dbReference type="GO" id="GO:0000272">
    <property type="term" value="P:polysaccharide catabolic process"/>
    <property type="evidence" value="ECO:0007669"/>
    <property type="project" value="InterPro"/>
</dbReference>
<dbReference type="InterPro" id="IPR053783">
    <property type="entry name" value="Dockerin_dom_GC-type"/>
</dbReference>
<gene>
    <name evidence="1" type="ORF">MNBD_PLANCTO03-1660</name>
</gene>
<dbReference type="Pfam" id="PF00404">
    <property type="entry name" value="Dockerin_1"/>
    <property type="match status" value="1"/>
</dbReference>
<dbReference type="InterPro" id="IPR018247">
    <property type="entry name" value="EF_Hand_1_Ca_BS"/>
</dbReference>
<evidence type="ECO:0000313" key="1">
    <source>
        <dbReference type="EMBL" id="VAX38808.1"/>
    </source>
</evidence>
<reference evidence="1" key="1">
    <citation type="submission" date="2018-06" db="EMBL/GenBank/DDBJ databases">
        <authorList>
            <person name="Zhirakovskaya E."/>
        </authorList>
    </citation>
    <scope>NUCLEOTIDE SEQUENCE</scope>
</reference>
<dbReference type="GO" id="GO:0004553">
    <property type="term" value="F:hydrolase activity, hydrolyzing O-glycosyl compounds"/>
    <property type="evidence" value="ECO:0007669"/>
    <property type="project" value="InterPro"/>
</dbReference>
<organism evidence="1">
    <name type="scientific">hydrothermal vent metagenome</name>
    <dbReference type="NCBI Taxonomy" id="652676"/>
    <lineage>
        <taxon>unclassified sequences</taxon>
        <taxon>metagenomes</taxon>
        <taxon>ecological metagenomes</taxon>
    </lineage>
</organism>